<reference evidence="2" key="1">
    <citation type="submission" date="2020-09" db="EMBL/GenBank/DDBJ databases">
        <authorList>
            <person name="Yoon J.-W."/>
        </authorList>
    </citation>
    <scope>NUCLEOTIDE SEQUENCE</scope>
    <source>
        <strain evidence="2">KMU-158</strain>
    </source>
</reference>
<accession>A0A927C111</accession>
<organism evidence="2 3">
    <name type="scientific">Spongiibacter pelagi</name>
    <dbReference type="NCBI Taxonomy" id="2760804"/>
    <lineage>
        <taxon>Bacteria</taxon>
        <taxon>Pseudomonadati</taxon>
        <taxon>Pseudomonadota</taxon>
        <taxon>Gammaproteobacteria</taxon>
        <taxon>Cellvibrionales</taxon>
        <taxon>Spongiibacteraceae</taxon>
        <taxon>Spongiibacter</taxon>
    </lineage>
</organism>
<dbReference type="EMBL" id="JACXLD010000001">
    <property type="protein sequence ID" value="MBD2858052.1"/>
    <property type="molecule type" value="Genomic_DNA"/>
</dbReference>
<dbReference type="RefSeq" id="WP_190762431.1">
    <property type="nucleotide sequence ID" value="NZ_JACXLD010000001.1"/>
</dbReference>
<comment type="caution">
    <text evidence="2">The sequence shown here is derived from an EMBL/GenBank/DDBJ whole genome shotgun (WGS) entry which is preliminary data.</text>
</comment>
<gene>
    <name evidence="2" type="ORF">IB286_03460</name>
</gene>
<sequence>MNRENYATETTVKRTRRRWMGLLSLGLLAPLAMTVSKPAEAGEVEAAAAVLLGAAIIVAAQDDHRDRRVTHVHTDNHHRWSHRNGRRFCDTHSSFHIEVNRPAYSHSHGYTYYSYGAGRDYRDRHSYHDRHSYNDRHSNHGKHGYSDRHAYGDKHKHHGDKGGRAGSHHASNGKGWKNDRHHHAEAKWNTRVKAY</sequence>
<evidence type="ECO:0000313" key="2">
    <source>
        <dbReference type="EMBL" id="MBD2858052.1"/>
    </source>
</evidence>
<evidence type="ECO:0000256" key="1">
    <source>
        <dbReference type="SAM" id="MobiDB-lite"/>
    </source>
</evidence>
<feature type="region of interest" description="Disordered" evidence="1">
    <location>
        <begin position="126"/>
        <end position="195"/>
    </location>
</feature>
<evidence type="ECO:0000313" key="3">
    <source>
        <dbReference type="Proteomes" id="UP000610558"/>
    </source>
</evidence>
<name>A0A927C111_9GAMM</name>
<dbReference type="Proteomes" id="UP000610558">
    <property type="component" value="Unassembled WGS sequence"/>
</dbReference>
<protein>
    <submittedName>
        <fullName evidence="2">Uncharacterized protein</fullName>
    </submittedName>
</protein>
<dbReference type="AlphaFoldDB" id="A0A927C111"/>
<feature type="compositionally biased region" description="Basic and acidic residues" evidence="1">
    <location>
        <begin position="126"/>
        <end position="153"/>
    </location>
</feature>
<keyword evidence="3" id="KW-1185">Reference proteome</keyword>
<proteinExistence type="predicted"/>